<evidence type="ECO:0000313" key="3">
    <source>
        <dbReference type="Proteomes" id="UP000178912"/>
    </source>
</evidence>
<dbReference type="Proteomes" id="UP000178912">
    <property type="component" value="Unassembled WGS sequence"/>
</dbReference>
<reference evidence="3" key="1">
    <citation type="submission" date="2016-03" db="EMBL/GenBank/DDBJ databases">
        <authorList>
            <person name="Guldener U."/>
        </authorList>
    </citation>
    <scope>NUCLEOTIDE SEQUENCE [LARGE SCALE GENOMIC DNA]</scope>
    <source>
        <strain evidence="3">04CH-RAC-A.6.1</strain>
    </source>
</reference>
<sequence length="63" mass="7223">MGLDQEEPYNTARINKDRVPGPEPTIQRLKDSIVASTTQKRRKDFTESSALARVHLSYAFREC</sequence>
<feature type="region of interest" description="Disordered" evidence="1">
    <location>
        <begin position="1"/>
        <end position="26"/>
    </location>
</feature>
<evidence type="ECO:0000313" key="2">
    <source>
        <dbReference type="EMBL" id="CZT00570.1"/>
    </source>
</evidence>
<keyword evidence="3" id="KW-1185">Reference proteome</keyword>
<proteinExistence type="predicted"/>
<dbReference type="EMBL" id="FJUX01000046">
    <property type="protein sequence ID" value="CZT00570.1"/>
    <property type="molecule type" value="Genomic_DNA"/>
</dbReference>
<evidence type="ECO:0000256" key="1">
    <source>
        <dbReference type="SAM" id="MobiDB-lite"/>
    </source>
</evidence>
<dbReference type="AlphaFoldDB" id="A0A1E1KRF0"/>
<name>A0A1E1KRF0_9HELO</name>
<organism evidence="2 3">
    <name type="scientific">Rhynchosporium agropyri</name>
    <dbReference type="NCBI Taxonomy" id="914238"/>
    <lineage>
        <taxon>Eukaryota</taxon>
        <taxon>Fungi</taxon>
        <taxon>Dikarya</taxon>
        <taxon>Ascomycota</taxon>
        <taxon>Pezizomycotina</taxon>
        <taxon>Leotiomycetes</taxon>
        <taxon>Helotiales</taxon>
        <taxon>Ploettnerulaceae</taxon>
        <taxon>Rhynchosporium</taxon>
    </lineage>
</organism>
<protein>
    <submittedName>
        <fullName evidence="2">Uncharacterized protein</fullName>
    </submittedName>
</protein>
<gene>
    <name evidence="2" type="ORF">RAG0_08564</name>
</gene>
<accession>A0A1E1KRF0</accession>